<name>A0A1H3JEX5_9BACT</name>
<dbReference type="FunFam" id="3.40.50.720:FF:000208">
    <property type="entry name" value="Prephenate dehydrogenase"/>
    <property type="match status" value="1"/>
</dbReference>
<dbReference type="InterPro" id="IPR036291">
    <property type="entry name" value="NAD(P)-bd_dom_sf"/>
</dbReference>
<dbReference type="AlphaFoldDB" id="A0A1H3JEX5"/>
<dbReference type="SUPFAM" id="SSF48179">
    <property type="entry name" value="6-phosphogluconate dehydrogenase C-terminal domain-like"/>
    <property type="match status" value="1"/>
</dbReference>
<dbReference type="SUPFAM" id="SSF51735">
    <property type="entry name" value="NAD(P)-binding Rossmann-fold domains"/>
    <property type="match status" value="1"/>
</dbReference>
<dbReference type="Pfam" id="PF02153">
    <property type="entry name" value="PDH_N"/>
    <property type="match status" value="1"/>
</dbReference>
<evidence type="ECO:0000259" key="2">
    <source>
        <dbReference type="PROSITE" id="PS51176"/>
    </source>
</evidence>
<dbReference type="GO" id="GO:0070403">
    <property type="term" value="F:NAD+ binding"/>
    <property type="evidence" value="ECO:0007669"/>
    <property type="project" value="InterPro"/>
</dbReference>
<keyword evidence="4" id="KW-1185">Reference proteome</keyword>
<dbReference type="PROSITE" id="PS51176">
    <property type="entry name" value="PDH_ADH"/>
    <property type="match status" value="1"/>
</dbReference>
<reference evidence="4" key="1">
    <citation type="submission" date="2016-10" db="EMBL/GenBank/DDBJ databases">
        <authorList>
            <person name="Varghese N."/>
            <person name="Submissions S."/>
        </authorList>
    </citation>
    <scope>NUCLEOTIDE SEQUENCE [LARGE SCALE GENOMIC DNA]</scope>
    <source>
        <strain evidence="4">CGMCC 1.8975</strain>
    </source>
</reference>
<sequence>MVVSIIGIGLIGGSLALSLRETGLAHHIIGLDHNPQNLAQALALGLINESTHDLAEAVDRADLVVVAVPMDAMLTVLPQVLDAATDRQVVIDVGSTKELLLRQVAGHANRARFVAVHPMAGTEHSGPEAAVPKLFEGKTLVVCDAAASAPDALARVEAVFRRLAMQLTYMSAAAHDLHAAYVSHISHISSFALALTVLQKEQSEQQIFALASGGFESTVRLAKSSPAMWVPIFRQNRDNVLDVVDEHLRQLQHLRDLLADGNDAGLYEQIEQANRIRKILK</sequence>
<dbReference type="Gene3D" id="1.10.3660.10">
    <property type="entry name" value="6-phosphogluconate dehydrogenase C-terminal like domain"/>
    <property type="match status" value="1"/>
</dbReference>
<proteinExistence type="predicted"/>
<dbReference type="Pfam" id="PF20463">
    <property type="entry name" value="PDH_C"/>
    <property type="match status" value="1"/>
</dbReference>
<feature type="domain" description="Prephenate/arogenate dehydrogenase" evidence="2">
    <location>
        <begin position="1"/>
        <end position="281"/>
    </location>
</feature>
<evidence type="ECO:0000313" key="3">
    <source>
        <dbReference type="EMBL" id="SDY38461.1"/>
    </source>
</evidence>
<dbReference type="PANTHER" id="PTHR21363">
    <property type="entry name" value="PREPHENATE DEHYDROGENASE"/>
    <property type="match status" value="1"/>
</dbReference>
<dbReference type="GO" id="GO:0008977">
    <property type="term" value="F:prephenate dehydrogenase (NAD+) activity"/>
    <property type="evidence" value="ECO:0007669"/>
    <property type="project" value="InterPro"/>
</dbReference>
<evidence type="ECO:0000256" key="1">
    <source>
        <dbReference type="ARBA" id="ARBA00023002"/>
    </source>
</evidence>
<dbReference type="InterPro" id="IPR046825">
    <property type="entry name" value="PDH_C"/>
</dbReference>
<dbReference type="RefSeq" id="WP_092740696.1">
    <property type="nucleotide sequence ID" value="NZ_FNOV01000008.1"/>
</dbReference>
<dbReference type="PANTHER" id="PTHR21363:SF0">
    <property type="entry name" value="PREPHENATE DEHYDROGENASE [NADP(+)]"/>
    <property type="match status" value="1"/>
</dbReference>
<keyword evidence="1" id="KW-0560">Oxidoreductase</keyword>
<dbReference type="GO" id="GO:0004665">
    <property type="term" value="F:prephenate dehydrogenase (NADP+) activity"/>
    <property type="evidence" value="ECO:0007669"/>
    <property type="project" value="InterPro"/>
</dbReference>
<accession>A0A1H3JEX5</accession>
<dbReference type="InterPro" id="IPR046826">
    <property type="entry name" value="PDH_N"/>
</dbReference>
<dbReference type="Proteomes" id="UP000199249">
    <property type="component" value="Unassembled WGS sequence"/>
</dbReference>
<dbReference type="InterPro" id="IPR050812">
    <property type="entry name" value="Preph/Arog_dehydrog"/>
</dbReference>
<dbReference type="GO" id="GO:0006571">
    <property type="term" value="P:tyrosine biosynthetic process"/>
    <property type="evidence" value="ECO:0007669"/>
    <property type="project" value="InterPro"/>
</dbReference>
<dbReference type="Gene3D" id="3.40.50.720">
    <property type="entry name" value="NAD(P)-binding Rossmann-like Domain"/>
    <property type="match status" value="1"/>
</dbReference>
<dbReference type="OrthoDB" id="9802008at2"/>
<protein>
    <submittedName>
        <fullName evidence="3">Prephenate dehydrogenase</fullName>
    </submittedName>
</protein>
<gene>
    <name evidence="3" type="ORF">SAMN04488069_10847</name>
</gene>
<dbReference type="NCBIfam" id="NF006307">
    <property type="entry name" value="PRK08507.1"/>
    <property type="match status" value="1"/>
</dbReference>
<dbReference type="EMBL" id="FNOV01000008">
    <property type="protein sequence ID" value="SDY38461.1"/>
    <property type="molecule type" value="Genomic_DNA"/>
</dbReference>
<organism evidence="3 4">
    <name type="scientific">Hymenobacter psychrophilus</name>
    <dbReference type="NCBI Taxonomy" id="651662"/>
    <lineage>
        <taxon>Bacteria</taxon>
        <taxon>Pseudomonadati</taxon>
        <taxon>Bacteroidota</taxon>
        <taxon>Cytophagia</taxon>
        <taxon>Cytophagales</taxon>
        <taxon>Hymenobacteraceae</taxon>
        <taxon>Hymenobacter</taxon>
    </lineage>
</organism>
<dbReference type="InterPro" id="IPR003099">
    <property type="entry name" value="Prephen_DH"/>
</dbReference>
<dbReference type="STRING" id="651662.SAMN04488069_10847"/>
<evidence type="ECO:0000313" key="4">
    <source>
        <dbReference type="Proteomes" id="UP000199249"/>
    </source>
</evidence>
<dbReference type="InterPro" id="IPR008927">
    <property type="entry name" value="6-PGluconate_DH-like_C_sf"/>
</dbReference>